<gene>
    <name evidence="1" type="ORF">BE04_09095</name>
</gene>
<dbReference type="EMBL" id="JELX01001605">
    <property type="protein sequence ID" value="KYF58400.1"/>
    <property type="molecule type" value="Genomic_DNA"/>
</dbReference>
<reference evidence="1 2" key="1">
    <citation type="submission" date="2014-02" db="EMBL/GenBank/DDBJ databases">
        <title>The small core and large imbalanced accessory genome model reveals a collaborative survival strategy of Sorangium cellulosum strains in nature.</title>
        <authorList>
            <person name="Han K."/>
            <person name="Peng R."/>
            <person name="Blom J."/>
            <person name="Li Y.-Z."/>
        </authorList>
    </citation>
    <scope>NUCLEOTIDE SEQUENCE [LARGE SCALE GENOMIC DNA]</scope>
    <source>
        <strain evidence="1 2">So0157-18</strain>
    </source>
</reference>
<dbReference type="Proteomes" id="UP000075604">
    <property type="component" value="Unassembled WGS sequence"/>
</dbReference>
<sequence>MLVYTETTCTTKIIGGGFGVDQNDSRCTDIDPLPIAAMRAALTDHEPATCAPTSPVSQVIGDLVSGEPRVFCCSNKFN</sequence>
<evidence type="ECO:0000313" key="1">
    <source>
        <dbReference type="EMBL" id="KYF58400.1"/>
    </source>
</evidence>
<protein>
    <submittedName>
        <fullName evidence="1">Uncharacterized protein</fullName>
    </submittedName>
</protein>
<accession>A0A150PRV6</accession>
<organism evidence="1 2">
    <name type="scientific">Sorangium cellulosum</name>
    <name type="common">Polyangium cellulosum</name>
    <dbReference type="NCBI Taxonomy" id="56"/>
    <lineage>
        <taxon>Bacteria</taxon>
        <taxon>Pseudomonadati</taxon>
        <taxon>Myxococcota</taxon>
        <taxon>Polyangia</taxon>
        <taxon>Polyangiales</taxon>
        <taxon>Polyangiaceae</taxon>
        <taxon>Sorangium</taxon>
    </lineage>
</organism>
<name>A0A150PRV6_SORCE</name>
<proteinExistence type="predicted"/>
<evidence type="ECO:0000313" key="2">
    <source>
        <dbReference type="Proteomes" id="UP000075604"/>
    </source>
</evidence>
<comment type="caution">
    <text evidence="1">The sequence shown here is derived from an EMBL/GenBank/DDBJ whole genome shotgun (WGS) entry which is preliminary data.</text>
</comment>
<dbReference type="AlphaFoldDB" id="A0A150PRV6"/>